<feature type="chain" id="PRO_5046603223" description="PEP-CTERM sorting domain-containing protein" evidence="1">
    <location>
        <begin position="22"/>
        <end position="181"/>
    </location>
</feature>
<reference evidence="3" key="1">
    <citation type="submission" date="2019-02" db="EMBL/GenBank/DDBJ databases">
        <title>Draft genome sequence of Muricauda sp. 176CP4-71.</title>
        <authorList>
            <person name="Park J.-S."/>
        </authorList>
    </citation>
    <scope>NUCLEOTIDE SEQUENCE [LARGE SCALE GENOMIC DNA]</scope>
    <source>
        <strain evidence="3">176GS2-150</strain>
    </source>
</reference>
<organism evidence="2 3">
    <name type="scientific">Corallincola spongiicola</name>
    <dbReference type="NCBI Taxonomy" id="2520508"/>
    <lineage>
        <taxon>Bacteria</taxon>
        <taxon>Pseudomonadati</taxon>
        <taxon>Pseudomonadota</taxon>
        <taxon>Gammaproteobacteria</taxon>
        <taxon>Alteromonadales</taxon>
        <taxon>Psychromonadaceae</taxon>
        <taxon>Corallincola</taxon>
    </lineage>
</organism>
<accession>A0ABY1WMM5</accession>
<evidence type="ECO:0008006" key="4">
    <source>
        <dbReference type="Google" id="ProtNLM"/>
    </source>
</evidence>
<evidence type="ECO:0000313" key="3">
    <source>
        <dbReference type="Proteomes" id="UP000292544"/>
    </source>
</evidence>
<dbReference type="EMBL" id="SHLY01000005">
    <property type="protein sequence ID" value="TAA43676.1"/>
    <property type="molecule type" value="Genomic_DNA"/>
</dbReference>
<name>A0ABY1WMM5_9GAMM</name>
<evidence type="ECO:0000256" key="1">
    <source>
        <dbReference type="SAM" id="SignalP"/>
    </source>
</evidence>
<dbReference type="Proteomes" id="UP000292544">
    <property type="component" value="Unassembled WGS sequence"/>
</dbReference>
<proteinExistence type="predicted"/>
<protein>
    <recommendedName>
        <fullName evidence="4">PEP-CTERM sorting domain-containing protein</fullName>
    </recommendedName>
</protein>
<dbReference type="RefSeq" id="WP_130567252.1">
    <property type="nucleotide sequence ID" value="NZ_SHLY01000005.1"/>
</dbReference>
<keyword evidence="1" id="KW-0732">Signal</keyword>
<keyword evidence="3" id="KW-1185">Reference proteome</keyword>
<gene>
    <name evidence="2" type="ORF">EXY25_14085</name>
</gene>
<sequence length="181" mass="18801">MKLAKIFGVLALSAAAHSAQADVIWDWSFGGEAGQFVTDGVAAGAGTFTLIDFTVTSSAAGGTLGSLVGGDYQDGQFSTLLDYSFDYDGAAVTAWNHSGANTFDWWTFDSLSSNISYFFGWDSGNINDAGKAAWWTSNIVGNHGVSDVTVMAAQSAVPAPAALTLMGLALAGFAAARRYNK</sequence>
<evidence type="ECO:0000313" key="2">
    <source>
        <dbReference type="EMBL" id="TAA43676.1"/>
    </source>
</evidence>
<comment type="caution">
    <text evidence="2">The sequence shown here is derived from an EMBL/GenBank/DDBJ whole genome shotgun (WGS) entry which is preliminary data.</text>
</comment>
<feature type="signal peptide" evidence="1">
    <location>
        <begin position="1"/>
        <end position="21"/>
    </location>
</feature>